<dbReference type="Proteomes" id="UP000516786">
    <property type="component" value="Chromosome"/>
</dbReference>
<keyword evidence="3" id="KW-0238">DNA-binding</keyword>
<evidence type="ECO:0000256" key="3">
    <source>
        <dbReference type="ARBA" id="ARBA00023125"/>
    </source>
</evidence>
<evidence type="ECO:0000313" key="9">
    <source>
        <dbReference type="Proteomes" id="UP000516786"/>
    </source>
</evidence>
<dbReference type="SUPFAM" id="SSF46785">
    <property type="entry name" value="Winged helix' DNA-binding domain"/>
    <property type="match status" value="1"/>
</dbReference>
<keyword evidence="4" id="KW-0804">Transcription</keyword>
<dbReference type="InterPro" id="IPR036388">
    <property type="entry name" value="WH-like_DNA-bd_sf"/>
</dbReference>
<accession>A0A1L7NFN6</accession>
<comment type="similarity">
    <text evidence="1">Belongs to the LysR transcriptional regulatory family.</text>
</comment>
<dbReference type="EMBL" id="CP061723">
    <property type="protein sequence ID" value="QOC96219.1"/>
    <property type="molecule type" value="Genomic_DNA"/>
</dbReference>
<dbReference type="PROSITE" id="PS50931">
    <property type="entry name" value="HTH_LYSR"/>
    <property type="match status" value="1"/>
</dbReference>
<sequence>MKPSPISLRHFKVFLAVVSSGSLVTASKLLHITLSAVSKSVKELEQELDAQLLVRGRKGIQLTQAGEAFSKHASQAMASFRLAMEDVKDAPQAPQVLKVGALPTAAGYMLAPVVEQMRQRYPHIQVQVASGIYDYLVGKLRTRELDLIVGRLIGRDMVGVVFEALYEEDLVLVVRSGHPLAQHRHLELDDLRPYTLVVSPHGTLVRISVDNFLLSKGGLEGFQIQESLSETFSRVYVQDYDGVWFVQRGVVDLDMRMGLVKRLPFSSTLLRAPIGLTSPTDRPLSEAATVFAELLRQWCAQTQSQS</sequence>
<dbReference type="SUPFAM" id="SSF53850">
    <property type="entry name" value="Periplasmic binding protein-like II"/>
    <property type="match status" value="1"/>
</dbReference>
<dbReference type="GO" id="GO:0003700">
    <property type="term" value="F:DNA-binding transcription factor activity"/>
    <property type="evidence" value="ECO:0007669"/>
    <property type="project" value="InterPro"/>
</dbReference>
<dbReference type="RefSeq" id="WP_096426450.1">
    <property type="nucleotide sequence ID" value="NZ_AP015029.1"/>
</dbReference>
<dbReference type="Pfam" id="PF00126">
    <property type="entry name" value="HTH_1"/>
    <property type="match status" value="1"/>
</dbReference>
<organism evidence="6 8">
    <name type="scientific">Pseudomonas putida</name>
    <name type="common">Arthrobacter siderocapsulatus</name>
    <dbReference type="NCBI Taxonomy" id="303"/>
    <lineage>
        <taxon>Bacteria</taxon>
        <taxon>Pseudomonadati</taxon>
        <taxon>Pseudomonadota</taxon>
        <taxon>Gammaproteobacteria</taxon>
        <taxon>Pseudomonadales</taxon>
        <taxon>Pseudomonadaceae</taxon>
        <taxon>Pseudomonas</taxon>
    </lineage>
</organism>
<dbReference type="InterPro" id="IPR050950">
    <property type="entry name" value="HTH-type_LysR_regulators"/>
</dbReference>
<protein>
    <submittedName>
        <fullName evidence="7">LysR family transcriptional regulator</fullName>
    </submittedName>
</protein>
<dbReference type="Pfam" id="PF03466">
    <property type="entry name" value="LysR_substrate"/>
    <property type="match status" value="1"/>
</dbReference>
<evidence type="ECO:0000256" key="2">
    <source>
        <dbReference type="ARBA" id="ARBA00023015"/>
    </source>
</evidence>
<evidence type="ECO:0000256" key="4">
    <source>
        <dbReference type="ARBA" id="ARBA00023163"/>
    </source>
</evidence>
<dbReference type="InterPro" id="IPR036390">
    <property type="entry name" value="WH_DNA-bd_sf"/>
</dbReference>
<proteinExistence type="inferred from homology"/>
<evidence type="ECO:0000313" key="6">
    <source>
        <dbReference type="EMBL" id="BAW24277.1"/>
    </source>
</evidence>
<dbReference type="InterPro" id="IPR000847">
    <property type="entry name" value="LysR_HTH_N"/>
</dbReference>
<dbReference type="Gene3D" id="1.10.10.10">
    <property type="entry name" value="Winged helix-like DNA-binding domain superfamily/Winged helix DNA-binding domain"/>
    <property type="match status" value="1"/>
</dbReference>
<dbReference type="GO" id="GO:0005829">
    <property type="term" value="C:cytosol"/>
    <property type="evidence" value="ECO:0007669"/>
    <property type="project" value="TreeGrafter"/>
</dbReference>
<dbReference type="PANTHER" id="PTHR30419:SF8">
    <property type="entry name" value="NITROGEN ASSIMILATION TRANSCRIPTIONAL ACTIVATOR-RELATED"/>
    <property type="match status" value="1"/>
</dbReference>
<gene>
    <name evidence="7" type="ORF">ID616_19200</name>
    <name evidence="6" type="ORF">KF715C_ch37040</name>
</gene>
<dbReference type="Proteomes" id="UP000218731">
    <property type="component" value="Chromosome 1"/>
</dbReference>
<dbReference type="AlphaFoldDB" id="A0A1L7NFN6"/>
<dbReference type="Gene3D" id="3.40.190.10">
    <property type="entry name" value="Periplasmic binding protein-like II"/>
    <property type="match status" value="2"/>
</dbReference>
<dbReference type="EMBL" id="AP015029">
    <property type="protein sequence ID" value="BAW24277.1"/>
    <property type="molecule type" value="Genomic_DNA"/>
</dbReference>
<keyword evidence="2" id="KW-0805">Transcription regulation</keyword>
<evidence type="ECO:0000313" key="8">
    <source>
        <dbReference type="Proteomes" id="UP000218731"/>
    </source>
</evidence>
<name>A0A1L7NFN6_PSEPU</name>
<reference evidence="7 9" key="2">
    <citation type="submission" date="2020-09" db="EMBL/GenBank/DDBJ databases">
        <title>Co-existence of a novel multidrug-resistance efflux pump with carbapenem resistance gene blaVIM-2 in one megaplasmid in Pseudomonas putida.</title>
        <authorList>
            <person name="Peng K."/>
            <person name="Li R."/>
        </authorList>
    </citation>
    <scope>NUCLEOTIDE SEQUENCE [LARGE SCALE GENOMIC DNA]</scope>
    <source>
        <strain evidence="7 9">ZXPA-20</strain>
    </source>
</reference>
<dbReference type="PANTHER" id="PTHR30419">
    <property type="entry name" value="HTH-TYPE TRANSCRIPTIONAL REGULATOR YBHD"/>
    <property type="match status" value="1"/>
</dbReference>
<feature type="domain" description="HTH lysR-type" evidence="5">
    <location>
        <begin position="6"/>
        <end position="63"/>
    </location>
</feature>
<dbReference type="FunFam" id="1.10.10.10:FF:000001">
    <property type="entry name" value="LysR family transcriptional regulator"/>
    <property type="match status" value="1"/>
</dbReference>
<evidence type="ECO:0000259" key="5">
    <source>
        <dbReference type="PROSITE" id="PS50931"/>
    </source>
</evidence>
<dbReference type="InterPro" id="IPR005119">
    <property type="entry name" value="LysR_subst-bd"/>
</dbReference>
<evidence type="ECO:0000256" key="1">
    <source>
        <dbReference type="ARBA" id="ARBA00009437"/>
    </source>
</evidence>
<reference evidence="6 8" key="1">
    <citation type="submission" date="2015-11" db="EMBL/GenBank/DDBJ databases">
        <title>Complete genome sequencing of a biphenyl-degrading bacterium, Pseudomonas putida KF715 (=NBRC110667).</title>
        <authorList>
            <person name="Suenaga H."/>
            <person name="Fujihara N."/>
            <person name="Watanabe T."/>
            <person name="Hirose J."/>
            <person name="Kimura N."/>
            <person name="Yamazoe A."/>
            <person name="Hosoyama A."/>
            <person name="Shimodaira J."/>
            <person name="Furukawa K."/>
        </authorList>
    </citation>
    <scope>NUCLEOTIDE SEQUENCE [LARGE SCALE GENOMIC DNA]</scope>
    <source>
        <strain evidence="6 8">KF715</strain>
    </source>
</reference>
<evidence type="ECO:0000313" key="7">
    <source>
        <dbReference type="EMBL" id="QOC96219.1"/>
    </source>
</evidence>
<dbReference type="GO" id="GO:0003677">
    <property type="term" value="F:DNA binding"/>
    <property type="evidence" value="ECO:0007669"/>
    <property type="project" value="UniProtKB-KW"/>
</dbReference>